<dbReference type="Gene3D" id="3.40.50.1820">
    <property type="entry name" value="alpha/beta hydrolase"/>
    <property type="match status" value="1"/>
</dbReference>
<dbReference type="AlphaFoldDB" id="A0A1C0TJL4"/>
<proteinExistence type="inferred from homology"/>
<sequence length="269" mass="30880">MLNKRLLHIPKPISNPKLRIFCFPFAGGGANSYISWPQWLPNNIELVLIEPPGRGARISEPCCEDMQEWINELLLHKEEITRLPYVFFGHSLGAHVAFELCCQLKQYQCRLPLRFIASGSEAPHLISHKKQIHTLPRNEFIHELKQLNGTPGELLDNAEMMNLMLPILRADFKIAETYTASPTTMPFPISVFHGLDDIEISLAQREAWQHLSQQQCNIHEFKGDHFFILEFKDTVLLELNSILKEALCQVDAIYSPSIRPTSKRNEMVI</sequence>
<reference evidence="4" key="1">
    <citation type="submission" date="2016-07" db="EMBL/GenBank/DDBJ databases">
        <authorList>
            <person name="Florea S."/>
            <person name="Webb J.S."/>
            <person name="Jaromczyk J."/>
            <person name="Schardl C.L."/>
        </authorList>
    </citation>
    <scope>NUCLEOTIDE SEQUENCE [LARGE SCALE GENOMIC DNA]</scope>
    <source>
        <strain evidence="4">IPB1</strain>
    </source>
</reference>
<dbReference type="Pfam" id="PF00975">
    <property type="entry name" value="Thioesterase"/>
    <property type="match status" value="1"/>
</dbReference>
<dbReference type="SUPFAM" id="SSF53474">
    <property type="entry name" value="alpha/beta-Hydrolases"/>
    <property type="match status" value="1"/>
</dbReference>
<gene>
    <name evidence="3" type="ORF">A7985_23305</name>
</gene>
<feature type="domain" description="Thioesterase" evidence="2">
    <location>
        <begin position="19"/>
        <end position="233"/>
    </location>
</feature>
<dbReference type="GO" id="GO:0008610">
    <property type="term" value="P:lipid biosynthetic process"/>
    <property type="evidence" value="ECO:0007669"/>
    <property type="project" value="TreeGrafter"/>
</dbReference>
<protein>
    <recommendedName>
        <fullName evidence="2">Thioesterase domain-containing protein</fullName>
    </recommendedName>
</protein>
<dbReference type="InterPro" id="IPR001031">
    <property type="entry name" value="Thioesterase"/>
</dbReference>
<dbReference type="EMBL" id="MAUJ01000014">
    <property type="protein sequence ID" value="OCQ18699.1"/>
    <property type="molecule type" value="Genomic_DNA"/>
</dbReference>
<accession>A0A1C0TJL4</accession>
<dbReference type="PANTHER" id="PTHR11487:SF0">
    <property type="entry name" value="S-ACYL FATTY ACID SYNTHASE THIOESTERASE, MEDIUM CHAIN"/>
    <property type="match status" value="1"/>
</dbReference>
<dbReference type="InterPro" id="IPR012223">
    <property type="entry name" value="TEII"/>
</dbReference>
<dbReference type="PANTHER" id="PTHR11487">
    <property type="entry name" value="THIOESTERASE"/>
    <property type="match status" value="1"/>
</dbReference>
<evidence type="ECO:0000313" key="4">
    <source>
        <dbReference type="Proteomes" id="UP000093366"/>
    </source>
</evidence>
<comment type="caution">
    <text evidence="3">The sequence shown here is derived from an EMBL/GenBank/DDBJ whole genome shotgun (WGS) entry which is preliminary data.</text>
</comment>
<comment type="similarity">
    <text evidence="1">Belongs to the thioesterase family.</text>
</comment>
<organism evidence="3 4">
    <name type="scientific">Pseudoalteromonas luteoviolacea</name>
    <dbReference type="NCBI Taxonomy" id="43657"/>
    <lineage>
        <taxon>Bacteria</taxon>
        <taxon>Pseudomonadati</taxon>
        <taxon>Pseudomonadota</taxon>
        <taxon>Gammaproteobacteria</taxon>
        <taxon>Alteromonadales</taxon>
        <taxon>Pseudoalteromonadaceae</taxon>
        <taxon>Pseudoalteromonas</taxon>
    </lineage>
</organism>
<evidence type="ECO:0000313" key="3">
    <source>
        <dbReference type="EMBL" id="OCQ18699.1"/>
    </source>
</evidence>
<dbReference type="Proteomes" id="UP000093366">
    <property type="component" value="Unassembled WGS sequence"/>
</dbReference>
<dbReference type="InterPro" id="IPR029058">
    <property type="entry name" value="AB_hydrolase_fold"/>
</dbReference>
<dbReference type="RefSeq" id="WP_065792820.1">
    <property type="nucleotide sequence ID" value="NZ_JAGJED010000021.1"/>
</dbReference>
<name>A0A1C0TJL4_9GAMM</name>
<evidence type="ECO:0000256" key="1">
    <source>
        <dbReference type="ARBA" id="ARBA00007169"/>
    </source>
</evidence>
<evidence type="ECO:0000259" key="2">
    <source>
        <dbReference type="Pfam" id="PF00975"/>
    </source>
</evidence>